<dbReference type="InterPro" id="IPR050117">
    <property type="entry name" value="MAPK"/>
</dbReference>
<accession>A0ABR4AQE6</accession>
<feature type="binding site" evidence="4">
    <location>
        <position position="63"/>
    </location>
    <ligand>
        <name>ATP</name>
        <dbReference type="ChEBI" id="CHEBI:30616"/>
    </ligand>
</feature>
<protein>
    <recommendedName>
        <fullName evidence="6">Protein kinase domain-containing protein</fullName>
    </recommendedName>
</protein>
<proteinExistence type="predicted"/>
<dbReference type="CDD" id="cd07830">
    <property type="entry name" value="STKc_MAK_like"/>
    <property type="match status" value="1"/>
</dbReference>
<feature type="region of interest" description="Disordered" evidence="5">
    <location>
        <begin position="625"/>
        <end position="706"/>
    </location>
</feature>
<feature type="compositionally biased region" description="Polar residues" evidence="5">
    <location>
        <begin position="365"/>
        <end position="398"/>
    </location>
</feature>
<dbReference type="PANTHER" id="PTHR24055">
    <property type="entry name" value="MITOGEN-ACTIVATED PROTEIN KINASE"/>
    <property type="match status" value="1"/>
</dbReference>
<evidence type="ECO:0000256" key="1">
    <source>
        <dbReference type="ARBA" id="ARBA00022527"/>
    </source>
</evidence>
<feature type="compositionally biased region" description="Basic residues" evidence="5">
    <location>
        <begin position="687"/>
        <end position="697"/>
    </location>
</feature>
<evidence type="ECO:0000313" key="8">
    <source>
        <dbReference type="Proteomes" id="UP001590950"/>
    </source>
</evidence>
<dbReference type="InterPro" id="IPR011009">
    <property type="entry name" value="Kinase-like_dom_sf"/>
</dbReference>
<feature type="compositionally biased region" description="Low complexity" evidence="5">
    <location>
        <begin position="662"/>
        <end position="677"/>
    </location>
</feature>
<dbReference type="PROSITE" id="PS00107">
    <property type="entry name" value="PROTEIN_KINASE_ATP"/>
    <property type="match status" value="1"/>
</dbReference>
<keyword evidence="8" id="KW-1185">Reference proteome</keyword>
<evidence type="ECO:0000256" key="3">
    <source>
        <dbReference type="ARBA" id="ARBA00022840"/>
    </source>
</evidence>
<evidence type="ECO:0000313" key="7">
    <source>
        <dbReference type="EMBL" id="KAL2046864.1"/>
    </source>
</evidence>
<dbReference type="InterPro" id="IPR008271">
    <property type="entry name" value="Ser/Thr_kinase_AS"/>
</dbReference>
<dbReference type="PROSITE" id="PS00108">
    <property type="entry name" value="PROTEIN_KINASE_ST"/>
    <property type="match status" value="1"/>
</dbReference>
<reference evidence="7 8" key="1">
    <citation type="submission" date="2024-09" db="EMBL/GenBank/DDBJ databases">
        <title>Rethinking Asexuality: The Enigmatic Case of Functional Sexual Genes in Lepraria (Stereocaulaceae).</title>
        <authorList>
            <person name="Doellman M."/>
            <person name="Sun Y."/>
            <person name="Barcenas-Pena A."/>
            <person name="Lumbsch H.T."/>
            <person name="Grewe F."/>
        </authorList>
    </citation>
    <scope>NUCLEOTIDE SEQUENCE [LARGE SCALE GENOMIC DNA]</scope>
    <source>
        <strain evidence="7 8">Mercado 3170</strain>
    </source>
</reference>
<evidence type="ECO:0000256" key="4">
    <source>
        <dbReference type="PROSITE-ProRule" id="PRU10141"/>
    </source>
</evidence>
<gene>
    <name evidence="7" type="ORF">N7G274_000882</name>
</gene>
<dbReference type="InterPro" id="IPR000719">
    <property type="entry name" value="Prot_kinase_dom"/>
</dbReference>
<comment type="caution">
    <text evidence="7">The sequence shown here is derived from an EMBL/GenBank/DDBJ whole genome shotgun (WGS) entry which is preliminary data.</text>
</comment>
<feature type="region of interest" description="Disordered" evidence="5">
    <location>
        <begin position="364"/>
        <end position="398"/>
    </location>
</feature>
<sequence length="826" mass="91266">MALGQEYPPRQSSYGAPLSSVCLEDRFELIKEIGDGSFGSVALARVRTAGAHVARRGTLVAIKTMKKTFESYAPCLELREVIFLRSLPVHAHLVPALDIFLDPMSKKLHICMEHMDGNLYQLMKARDHRCLDGSSVKSILYQILSGLDHIHNHQFFHRDIKPENILVSTSAALEQTNTFRRYSALVTPPATPPLYTIKIADFGLARETHSHHPYTTYVSTRWYRAPEVLLRAGEYSAPVDIWAIGAMAVEIANLKPLFPGGNEVDQVWRVCEIMGSPGNWYDKNNNRVGGGDWRDGTRLAQKLGFSFPKMAPHSMETILRPPQWPAALSHFVTWCLMWDPRNRPTSAEAMRHEYFADAVDPLRPKSSSSNRLLGKKQSNIETNTSRESSENPAYSSRPSWFRRSLIRDPSPAVPAQPQQAQVAAVRPSPAHANTTNNLDTTAATPPTVKYRPFASKRATWTNGISTNAAPMPILPSIRPISPFSDTVNAQAQNNPTQIAAAQAANASSIMDNKTSKKIGRQLSVHSNGSHYTDYHRQEAERALNGQRGPMSPTSEQKEGFFSHLRKRARRFSGKPTAPVSPTGDDIEANAGCAPWQSNRSSMILDSNMDSVLKKSLNDVDKALQSTRTGAEPLSPSPEAPSSHKYQHELAGVHNGPDRHPPLSKSASSPSLDSAGFSGANGAPISSRTRRALHRSTHPSHIYDTPDEEDELLHEALNSASTAAKRMDRRSKLEEQDYLRRLSRQPLQNSTNNVSAMNPYPTPSPSAKRNGMLFDQNIMAEPVSPVNISKQRPNQAPNSRFPTPPYEENEWAASAAASIFAAGSIYH</sequence>
<dbReference type="Gene3D" id="3.30.200.20">
    <property type="entry name" value="Phosphorylase Kinase, domain 1"/>
    <property type="match status" value="1"/>
</dbReference>
<keyword evidence="1" id="KW-0418">Kinase</keyword>
<evidence type="ECO:0000256" key="2">
    <source>
        <dbReference type="ARBA" id="ARBA00022741"/>
    </source>
</evidence>
<dbReference type="PROSITE" id="PS50011">
    <property type="entry name" value="PROTEIN_KINASE_DOM"/>
    <property type="match status" value="1"/>
</dbReference>
<organism evidence="7 8">
    <name type="scientific">Stereocaulon virgatum</name>
    <dbReference type="NCBI Taxonomy" id="373712"/>
    <lineage>
        <taxon>Eukaryota</taxon>
        <taxon>Fungi</taxon>
        <taxon>Dikarya</taxon>
        <taxon>Ascomycota</taxon>
        <taxon>Pezizomycotina</taxon>
        <taxon>Lecanoromycetes</taxon>
        <taxon>OSLEUM clade</taxon>
        <taxon>Lecanoromycetidae</taxon>
        <taxon>Lecanorales</taxon>
        <taxon>Lecanorineae</taxon>
        <taxon>Stereocaulaceae</taxon>
        <taxon>Stereocaulon</taxon>
    </lineage>
</organism>
<keyword evidence="1" id="KW-0723">Serine/threonine-protein kinase</keyword>
<dbReference type="InterPro" id="IPR017441">
    <property type="entry name" value="Protein_kinase_ATP_BS"/>
</dbReference>
<evidence type="ECO:0000259" key="6">
    <source>
        <dbReference type="PROSITE" id="PS50011"/>
    </source>
</evidence>
<feature type="domain" description="Protein kinase" evidence="6">
    <location>
        <begin position="27"/>
        <end position="355"/>
    </location>
</feature>
<dbReference type="SMART" id="SM00220">
    <property type="entry name" value="S_TKc"/>
    <property type="match status" value="1"/>
</dbReference>
<feature type="region of interest" description="Disordered" evidence="5">
    <location>
        <begin position="570"/>
        <end position="593"/>
    </location>
</feature>
<keyword evidence="3 4" id="KW-0067">ATP-binding</keyword>
<keyword evidence="1" id="KW-0808">Transferase</keyword>
<keyword evidence="2 4" id="KW-0547">Nucleotide-binding</keyword>
<name>A0ABR4AQE6_9LECA</name>
<dbReference type="Pfam" id="PF00069">
    <property type="entry name" value="Pkinase"/>
    <property type="match status" value="1"/>
</dbReference>
<dbReference type="Proteomes" id="UP001590950">
    <property type="component" value="Unassembled WGS sequence"/>
</dbReference>
<dbReference type="EMBL" id="JBEFKJ010000003">
    <property type="protein sequence ID" value="KAL2046864.1"/>
    <property type="molecule type" value="Genomic_DNA"/>
</dbReference>
<evidence type="ECO:0000256" key="5">
    <source>
        <dbReference type="SAM" id="MobiDB-lite"/>
    </source>
</evidence>
<dbReference type="Gene3D" id="1.10.510.10">
    <property type="entry name" value="Transferase(Phosphotransferase) domain 1"/>
    <property type="match status" value="1"/>
</dbReference>
<dbReference type="SUPFAM" id="SSF56112">
    <property type="entry name" value="Protein kinase-like (PK-like)"/>
    <property type="match status" value="1"/>
</dbReference>